<dbReference type="Pfam" id="PF22677">
    <property type="entry name" value="Ble-like_N"/>
    <property type="match status" value="1"/>
</dbReference>
<dbReference type="AlphaFoldDB" id="A0A401V3L2"/>
<dbReference type="InterPro" id="IPR029068">
    <property type="entry name" value="Glyas_Bleomycin-R_OHBP_Dase"/>
</dbReference>
<sequence length="126" mass="13631">MAHGDITHVDIPADDMQRATTFYRTVFGWDVQEFPGFEGYPMWRAPNQISGGGFGPRGGDLQAPRSTIEVDSIEDALAAVEANGGKVVRGKEEITPTSWWAVFEDSEGNQMGLYEGTTDTDASDAG</sequence>
<gene>
    <name evidence="2" type="ORF">CTKZ_30540</name>
</gene>
<dbReference type="CDD" id="cd07247">
    <property type="entry name" value="SgaA_N_like"/>
    <property type="match status" value="1"/>
</dbReference>
<proteinExistence type="predicted"/>
<dbReference type="Gene3D" id="3.10.180.10">
    <property type="entry name" value="2,3-Dihydroxybiphenyl 1,2-Dioxygenase, domain 1"/>
    <property type="match status" value="1"/>
</dbReference>
<dbReference type="InterPro" id="IPR052164">
    <property type="entry name" value="Anthracycline_SecMetBiosynth"/>
</dbReference>
<reference evidence="2 3" key="1">
    <citation type="submission" date="2018-11" db="EMBL/GenBank/DDBJ databases">
        <title>Draft genome sequence of Cellulomonas takizawaensis strain TKZ-21.</title>
        <authorList>
            <person name="Yamamura H."/>
            <person name="Hayashi T."/>
            <person name="Hamada M."/>
            <person name="Serisawa Y."/>
            <person name="Matsuyama K."/>
            <person name="Nakagawa Y."/>
            <person name="Otoguro M."/>
            <person name="Yanagida F."/>
            <person name="Hayakawa M."/>
        </authorList>
    </citation>
    <scope>NUCLEOTIDE SEQUENCE [LARGE SCALE GENOMIC DNA]</scope>
    <source>
        <strain evidence="2 3">TKZ-21</strain>
    </source>
</reference>
<dbReference type="InterPro" id="IPR037523">
    <property type="entry name" value="VOC_core"/>
</dbReference>
<dbReference type="RefSeq" id="WP_124344019.1">
    <property type="nucleotide sequence ID" value="NZ_BHYL01000295.1"/>
</dbReference>
<name>A0A401V3L2_9CELL</name>
<comment type="caution">
    <text evidence="2">The sequence shown here is derived from an EMBL/GenBank/DDBJ whole genome shotgun (WGS) entry which is preliminary data.</text>
</comment>
<accession>A0A401V3L2</accession>
<dbReference type="PROSITE" id="PS51819">
    <property type="entry name" value="VOC"/>
    <property type="match status" value="1"/>
</dbReference>
<keyword evidence="3" id="KW-1185">Reference proteome</keyword>
<evidence type="ECO:0000313" key="2">
    <source>
        <dbReference type="EMBL" id="GCD21492.1"/>
    </source>
</evidence>
<dbReference type="EMBL" id="BHYL01000295">
    <property type="protein sequence ID" value="GCD21492.1"/>
    <property type="molecule type" value="Genomic_DNA"/>
</dbReference>
<dbReference type="SUPFAM" id="SSF54593">
    <property type="entry name" value="Glyoxalase/Bleomycin resistance protein/Dihydroxybiphenyl dioxygenase"/>
    <property type="match status" value="1"/>
</dbReference>
<evidence type="ECO:0000313" key="3">
    <source>
        <dbReference type="Proteomes" id="UP000288246"/>
    </source>
</evidence>
<dbReference type="InterPro" id="IPR053863">
    <property type="entry name" value="Glyoxy/Ble-like_N"/>
</dbReference>
<dbReference type="Proteomes" id="UP000288246">
    <property type="component" value="Unassembled WGS sequence"/>
</dbReference>
<evidence type="ECO:0000259" key="1">
    <source>
        <dbReference type="PROSITE" id="PS51819"/>
    </source>
</evidence>
<dbReference type="PANTHER" id="PTHR33993">
    <property type="entry name" value="GLYOXALASE-RELATED"/>
    <property type="match status" value="1"/>
</dbReference>
<protein>
    <submittedName>
        <fullName evidence="2">Glyoxalase</fullName>
    </submittedName>
</protein>
<dbReference type="OrthoDB" id="9793039at2"/>
<feature type="domain" description="VOC" evidence="1">
    <location>
        <begin position="5"/>
        <end position="116"/>
    </location>
</feature>
<organism evidence="2 3">
    <name type="scientific">Cellulomonas algicola</name>
    <dbReference type="NCBI Taxonomy" id="2071633"/>
    <lineage>
        <taxon>Bacteria</taxon>
        <taxon>Bacillati</taxon>
        <taxon>Actinomycetota</taxon>
        <taxon>Actinomycetes</taxon>
        <taxon>Micrococcales</taxon>
        <taxon>Cellulomonadaceae</taxon>
        <taxon>Cellulomonas</taxon>
    </lineage>
</organism>